<keyword evidence="1" id="KW-0732">Signal</keyword>
<sequence>MRRIKKLFLIFVLKLIRPVATSLSRRKLKESMVTTSTVILQRGGEVWSPRMKGAHGENTGQELENMDEHRHKQLLKCLSQSDIVS</sequence>
<accession>A0A151NH71</accession>
<gene>
    <name evidence="2" type="ORF">Y1Q_0020635</name>
</gene>
<dbReference type="AlphaFoldDB" id="A0A151NH71"/>
<evidence type="ECO:0000313" key="2">
    <source>
        <dbReference type="EMBL" id="KYO36137.1"/>
    </source>
</evidence>
<proteinExistence type="predicted"/>
<name>A0A151NH71_ALLMI</name>
<protein>
    <submittedName>
        <fullName evidence="2">Uncharacterized protein</fullName>
    </submittedName>
</protein>
<feature type="chain" id="PRO_5007586064" evidence="1">
    <location>
        <begin position="22"/>
        <end position="85"/>
    </location>
</feature>
<organism evidence="2 3">
    <name type="scientific">Alligator mississippiensis</name>
    <name type="common">American alligator</name>
    <dbReference type="NCBI Taxonomy" id="8496"/>
    <lineage>
        <taxon>Eukaryota</taxon>
        <taxon>Metazoa</taxon>
        <taxon>Chordata</taxon>
        <taxon>Craniata</taxon>
        <taxon>Vertebrata</taxon>
        <taxon>Euteleostomi</taxon>
        <taxon>Archelosauria</taxon>
        <taxon>Archosauria</taxon>
        <taxon>Crocodylia</taxon>
        <taxon>Alligatoridae</taxon>
        <taxon>Alligatorinae</taxon>
        <taxon>Alligator</taxon>
    </lineage>
</organism>
<reference evidence="2 3" key="1">
    <citation type="journal article" date="2012" name="Genome Biol.">
        <title>Sequencing three crocodilian genomes to illuminate the evolution of archosaurs and amniotes.</title>
        <authorList>
            <person name="St John J.A."/>
            <person name="Braun E.L."/>
            <person name="Isberg S.R."/>
            <person name="Miles L.G."/>
            <person name="Chong A.Y."/>
            <person name="Gongora J."/>
            <person name="Dalzell P."/>
            <person name="Moran C."/>
            <person name="Bed'hom B."/>
            <person name="Abzhanov A."/>
            <person name="Burgess S.C."/>
            <person name="Cooksey A.M."/>
            <person name="Castoe T.A."/>
            <person name="Crawford N.G."/>
            <person name="Densmore L.D."/>
            <person name="Drew J.C."/>
            <person name="Edwards S.V."/>
            <person name="Faircloth B.C."/>
            <person name="Fujita M.K."/>
            <person name="Greenwold M.J."/>
            <person name="Hoffmann F.G."/>
            <person name="Howard J.M."/>
            <person name="Iguchi T."/>
            <person name="Janes D.E."/>
            <person name="Khan S.Y."/>
            <person name="Kohno S."/>
            <person name="de Koning A.J."/>
            <person name="Lance S.L."/>
            <person name="McCarthy F.M."/>
            <person name="McCormack J.E."/>
            <person name="Merchant M.E."/>
            <person name="Peterson D.G."/>
            <person name="Pollock D.D."/>
            <person name="Pourmand N."/>
            <person name="Raney B.J."/>
            <person name="Roessler K.A."/>
            <person name="Sanford J.R."/>
            <person name="Sawyer R.H."/>
            <person name="Schmidt C.J."/>
            <person name="Triplett E.W."/>
            <person name="Tuberville T.D."/>
            <person name="Venegas-Anaya M."/>
            <person name="Howard J.T."/>
            <person name="Jarvis E.D."/>
            <person name="Guillette L.J.Jr."/>
            <person name="Glenn T.C."/>
            <person name="Green R.E."/>
            <person name="Ray D.A."/>
        </authorList>
    </citation>
    <scope>NUCLEOTIDE SEQUENCE [LARGE SCALE GENOMIC DNA]</scope>
    <source>
        <strain evidence="2">KSC_2009_1</strain>
    </source>
</reference>
<evidence type="ECO:0000313" key="3">
    <source>
        <dbReference type="Proteomes" id="UP000050525"/>
    </source>
</evidence>
<evidence type="ECO:0000256" key="1">
    <source>
        <dbReference type="SAM" id="SignalP"/>
    </source>
</evidence>
<keyword evidence="3" id="KW-1185">Reference proteome</keyword>
<feature type="signal peptide" evidence="1">
    <location>
        <begin position="1"/>
        <end position="21"/>
    </location>
</feature>
<comment type="caution">
    <text evidence="2">The sequence shown here is derived from an EMBL/GenBank/DDBJ whole genome shotgun (WGS) entry which is preliminary data.</text>
</comment>
<dbReference type="EMBL" id="AKHW03003015">
    <property type="protein sequence ID" value="KYO36137.1"/>
    <property type="molecule type" value="Genomic_DNA"/>
</dbReference>
<dbReference type="Proteomes" id="UP000050525">
    <property type="component" value="Unassembled WGS sequence"/>
</dbReference>